<proteinExistence type="predicted"/>
<evidence type="ECO:0000313" key="1">
    <source>
        <dbReference type="EMBL" id="OFE43213.1"/>
    </source>
</evidence>
<dbReference type="AlphaFoldDB" id="A0A1E8E1W2"/>
<name>A0A1E8E1W2_9GAMM</name>
<dbReference type="EMBL" id="MKQS01000015">
    <property type="protein sequence ID" value="OFE43213.1"/>
    <property type="molecule type" value="Genomic_DNA"/>
</dbReference>
<sequence length="93" mass="10615">MTNPSICSVQFAKICESAAWVWTMSKKGDESERKLSYTQGLSYNYRIVMDSGSCRTERIFFNVMLSLQGPAKLVLIQDMFLAYSASDIQEKNR</sequence>
<dbReference type="STRING" id="202956.BJN41_09185"/>
<dbReference type="Proteomes" id="UP000186931">
    <property type="component" value="Unassembled WGS sequence"/>
</dbReference>
<protein>
    <submittedName>
        <fullName evidence="1">Uncharacterized protein</fullName>
    </submittedName>
</protein>
<accession>A0A1E8E1W2</accession>
<organism evidence="1 2">
    <name type="scientific">Acinetobacter towneri</name>
    <dbReference type="NCBI Taxonomy" id="202956"/>
    <lineage>
        <taxon>Bacteria</taxon>
        <taxon>Pseudomonadati</taxon>
        <taxon>Pseudomonadota</taxon>
        <taxon>Gammaproteobacteria</taxon>
        <taxon>Moraxellales</taxon>
        <taxon>Moraxellaceae</taxon>
        <taxon>Acinetobacter</taxon>
    </lineage>
</organism>
<gene>
    <name evidence="1" type="ORF">BJN41_09185</name>
</gene>
<evidence type="ECO:0000313" key="2">
    <source>
        <dbReference type="Proteomes" id="UP000186931"/>
    </source>
</evidence>
<comment type="caution">
    <text evidence="1">The sequence shown here is derived from an EMBL/GenBank/DDBJ whole genome shotgun (WGS) entry which is preliminary data.</text>
</comment>
<reference evidence="1 2" key="1">
    <citation type="submission" date="2016-10" db="EMBL/GenBank/DDBJ databases">
        <title>Genome of airborne Acinetobacter sp. 5-2Ac02 in the hospital environment: Species near to Acinetobacter towneri.</title>
        <authorList>
            <person name="Barbosa B."/>
            <person name="Fernandez-Garcia L."/>
            <person name="Gato E."/>
            <person name="Leao R."/>
            <person name="Albano R."/>
            <person name="Fernandez B."/>
            <person name="Fernandez-Cuenca F."/>
            <person name="Marques E."/>
            <person name="Tomas M."/>
        </authorList>
    </citation>
    <scope>NUCLEOTIDE SEQUENCE [LARGE SCALE GENOMIC DNA]</scope>
    <source>
        <strain evidence="1 2">5-2Ac02</strain>
    </source>
</reference>